<keyword evidence="2" id="KW-1133">Transmembrane helix</keyword>
<accession>A0A9P5YVV5</accession>
<dbReference type="AlphaFoldDB" id="A0A9P5YVV5"/>
<feature type="transmembrane region" description="Helical" evidence="2">
    <location>
        <begin position="59"/>
        <end position="79"/>
    </location>
</feature>
<reference evidence="3" key="1">
    <citation type="submission" date="2020-11" db="EMBL/GenBank/DDBJ databases">
        <authorList>
            <consortium name="DOE Joint Genome Institute"/>
            <person name="Ahrendt S."/>
            <person name="Riley R."/>
            <person name="Andreopoulos W."/>
            <person name="Labutti K."/>
            <person name="Pangilinan J."/>
            <person name="Ruiz-Duenas F.J."/>
            <person name="Barrasa J.M."/>
            <person name="Sanchez-Garcia M."/>
            <person name="Camarero S."/>
            <person name="Miyauchi S."/>
            <person name="Serrano A."/>
            <person name="Linde D."/>
            <person name="Babiker R."/>
            <person name="Drula E."/>
            <person name="Ayuso-Fernandez I."/>
            <person name="Pacheco R."/>
            <person name="Padilla G."/>
            <person name="Ferreira P."/>
            <person name="Barriuso J."/>
            <person name="Kellner H."/>
            <person name="Castanera R."/>
            <person name="Alfaro M."/>
            <person name="Ramirez L."/>
            <person name="Pisabarro A.G."/>
            <person name="Kuo A."/>
            <person name="Tritt A."/>
            <person name="Lipzen A."/>
            <person name="He G."/>
            <person name="Yan M."/>
            <person name="Ng V."/>
            <person name="Cullen D."/>
            <person name="Martin F."/>
            <person name="Rosso M.-N."/>
            <person name="Henrissat B."/>
            <person name="Hibbett D."/>
            <person name="Martinez A.T."/>
            <person name="Grigoriev I.V."/>
        </authorList>
    </citation>
    <scope>NUCLEOTIDE SEQUENCE</scope>
    <source>
        <strain evidence="3">CIRM-BRFM 674</strain>
    </source>
</reference>
<comment type="caution">
    <text evidence="3">The sequence shown here is derived from an EMBL/GenBank/DDBJ whole genome shotgun (WGS) entry which is preliminary data.</text>
</comment>
<dbReference type="Proteomes" id="UP000807469">
    <property type="component" value="Unassembled WGS sequence"/>
</dbReference>
<sequence length="355" mass="39309">MSSMVCDADPSHERWKNYRLVTIILSTVAWCIVVMLAFHAFQAKFKTTGSYTKKMRLILLFYVVVMAGISTASVVQYIVLSETFYPGKVIISFIQGDVSTHPTECTYTSPIPFITSSATISLAIFGADSLMVWRCWVLYQGIYRPLEVCIKCLLLILWLSSLAFVCKIFSNLQFLGIPEMVMMLIFVSMVINLVLSLMIIFRLLFHERRMKAILGAQKGPSPFKKVMAMCVESCVLIIIGAILCVTSTVLSFSSANRSVGSLVTSLDLIVIVNQVTSVDLALISFALLPHICVISPLLLIVRVVNGRAHSTTTPTLSDCTTAPPNNHRQRHSIRFAPPISTTGTDEESNNIILPE</sequence>
<evidence type="ECO:0000256" key="1">
    <source>
        <dbReference type="SAM" id="MobiDB-lite"/>
    </source>
</evidence>
<organism evidence="3 4">
    <name type="scientific">Pholiota conissans</name>
    <dbReference type="NCBI Taxonomy" id="109636"/>
    <lineage>
        <taxon>Eukaryota</taxon>
        <taxon>Fungi</taxon>
        <taxon>Dikarya</taxon>
        <taxon>Basidiomycota</taxon>
        <taxon>Agaricomycotina</taxon>
        <taxon>Agaricomycetes</taxon>
        <taxon>Agaricomycetidae</taxon>
        <taxon>Agaricales</taxon>
        <taxon>Agaricineae</taxon>
        <taxon>Strophariaceae</taxon>
        <taxon>Pholiota</taxon>
    </lineage>
</organism>
<dbReference type="OrthoDB" id="3267806at2759"/>
<protein>
    <submittedName>
        <fullName evidence="3">Uncharacterized protein</fullName>
    </submittedName>
</protein>
<evidence type="ECO:0000256" key="2">
    <source>
        <dbReference type="SAM" id="Phobius"/>
    </source>
</evidence>
<keyword evidence="2" id="KW-0472">Membrane</keyword>
<feature type="transmembrane region" description="Helical" evidence="2">
    <location>
        <begin position="280"/>
        <end position="301"/>
    </location>
</feature>
<feature type="transmembrane region" description="Helical" evidence="2">
    <location>
        <begin position="20"/>
        <end position="38"/>
    </location>
</feature>
<gene>
    <name evidence="3" type="ORF">BDN70DRAFT_153023</name>
</gene>
<feature type="region of interest" description="Disordered" evidence="1">
    <location>
        <begin position="335"/>
        <end position="355"/>
    </location>
</feature>
<keyword evidence="2" id="KW-0812">Transmembrane</keyword>
<feature type="transmembrane region" description="Helical" evidence="2">
    <location>
        <begin position="182"/>
        <end position="205"/>
    </location>
</feature>
<evidence type="ECO:0000313" key="4">
    <source>
        <dbReference type="Proteomes" id="UP000807469"/>
    </source>
</evidence>
<name>A0A9P5YVV5_9AGAR</name>
<feature type="transmembrane region" description="Helical" evidence="2">
    <location>
        <begin position="226"/>
        <end position="252"/>
    </location>
</feature>
<feature type="region of interest" description="Disordered" evidence="1">
    <location>
        <begin position="311"/>
        <end position="330"/>
    </location>
</feature>
<proteinExistence type="predicted"/>
<keyword evidence="4" id="KW-1185">Reference proteome</keyword>
<evidence type="ECO:0000313" key="3">
    <source>
        <dbReference type="EMBL" id="KAF9476748.1"/>
    </source>
</evidence>
<feature type="transmembrane region" description="Helical" evidence="2">
    <location>
        <begin position="111"/>
        <end position="136"/>
    </location>
</feature>
<feature type="compositionally biased region" description="Low complexity" evidence="1">
    <location>
        <begin position="311"/>
        <end position="321"/>
    </location>
</feature>
<feature type="transmembrane region" description="Helical" evidence="2">
    <location>
        <begin position="148"/>
        <end position="170"/>
    </location>
</feature>
<dbReference type="EMBL" id="MU155283">
    <property type="protein sequence ID" value="KAF9476748.1"/>
    <property type="molecule type" value="Genomic_DNA"/>
</dbReference>